<dbReference type="PANTHER" id="PTHR10514">
    <property type="entry name" value="ANGIOTENSIN-CONVERTING ENZYME"/>
    <property type="match status" value="1"/>
</dbReference>
<dbReference type="PRINTS" id="PR00791">
    <property type="entry name" value="PEPDIPTASEA"/>
</dbReference>
<evidence type="ECO:0000256" key="2">
    <source>
        <dbReference type="ARBA" id="ARBA00023157"/>
    </source>
</evidence>
<dbReference type="PROSITE" id="PS52011">
    <property type="entry name" value="PEPTIDASE_M2"/>
    <property type="match status" value="1"/>
</dbReference>
<dbReference type="Pfam" id="PF01401">
    <property type="entry name" value="Peptidase_M2"/>
    <property type="match status" value="1"/>
</dbReference>
<keyword evidence="2" id="KW-1015">Disulfide bond</keyword>
<sequence length="639" mass="72797">MVIFGTARSRFVQRPPFPAFFPMKKHLFPVLTAVLLSACAQKASAPTAATPPASPESATQPVAAINYSALADDFLKRYSAEYQRLYTQSAEAEWRSNTRIVAGDSTNAVATARANEALAAFTGSTQNIEQLRELLSHEDQLSPLQVKQLKTALYNAAGSPQTIADVVKRRIKAETQQTEKLYGFTYKYGGKSVTTNDLDELLRKEKNVAKRQQVWEASKAIGPTLKEGLLNLRGLRNQTVQALGYPDYFTYQASDYGMSREEMMQLVRKLNDELRPLYRELHTYARYELAKKYNQKQVPDYLPAHWLPNRWGQDWSAMVDVKGLNLDATLAKKGAEWQVKQAERFYQSLGFQALPAVFWEKSSLYPLPKDANYKKNNHASAWHMNLDQDVRSLMSVEGNTEWYETTHHELGHIYYYLTYTNPDVPVLLRGGANRAYHEAMGSLMGLAATQKPFLVGLGLTDAKTKTDETQTLLKEALNYVTFIPFASGVMSEWENSFYADNLSQDQLNARWWELAKQYQGIVPPTTRGENFLDAATKTHINDDPAQYYDYALSYIILFQLHDHIAKNILKQDPHATNYYGNQEVGKFLREIMYPGASADWRQLLREKTGEDLSARAMVEYFQPLMVYLKQQNKGRKYTM</sequence>
<accession>A0ABP8J503</accession>
<organism evidence="4 5">
    <name type="scientific">Hymenobacter koreensis</name>
    <dbReference type="NCBI Taxonomy" id="1084523"/>
    <lineage>
        <taxon>Bacteria</taxon>
        <taxon>Pseudomonadati</taxon>
        <taxon>Bacteroidota</taxon>
        <taxon>Cytophagia</taxon>
        <taxon>Cytophagales</taxon>
        <taxon>Hymenobacteraceae</taxon>
        <taxon>Hymenobacter</taxon>
    </lineage>
</organism>
<dbReference type="Gene3D" id="1.10.1370.30">
    <property type="match status" value="1"/>
</dbReference>
<protein>
    <submittedName>
        <fullName evidence="4">M2 family metallopeptidase</fullName>
    </submittedName>
</protein>
<dbReference type="Proteomes" id="UP001500454">
    <property type="component" value="Unassembled WGS sequence"/>
</dbReference>
<keyword evidence="1" id="KW-0732">Signal</keyword>
<name>A0ABP8J503_9BACT</name>
<dbReference type="CDD" id="cd06461">
    <property type="entry name" value="M2_ACE"/>
    <property type="match status" value="1"/>
</dbReference>
<dbReference type="InterPro" id="IPR001548">
    <property type="entry name" value="Peptidase_M2"/>
</dbReference>
<keyword evidence="3" id="KW-0325">Glycoprotein</keyword>
<keyword evidence="5" id="KW-1185">Reference proteome</keyword>
<evidence type="ECO:0000313" key="5">
    <source>
        <dbReference type="Proteomes" id="UP001500454"/>
    </source>
</evidence>
<reference evidence="5" key="1">
    <citation type="journal article" date="2019" name="Int. J. Syst. Evol. Microbiol.">
        <title>The Global Catalogue of Microorganisms (GCM) 10K type strain sequencing project: providing services to taxonomists for standard genome sequencing and annotation.</title>
        <authorList>
            <consortium name="The Broad Institute Genomics Platform"/>
            <consortium name="The Broad Institute Genome Sequencing Center for Infectious Disease"/>
            <person name="Wu L."/>
            <person name="Ma J."/>
        </authorList>
    </citation>
    <scope>NUCLEOTIDE SEQUENCE [LARGE SCALE GENOMIC DNA]</scope>
    <source>
        <strain evidence="5">JCM 17924</strain>
    </source>
</reference>
<gene>
    <name evidence="4" type="ORF">GCM10023186_28200</name>
</gene>
<comment type="caution">
    <text evidence="4">The sequence shown here is derived from an EMBL/GenBank/DDBJ whole genome shotgun (WGS) entry which is preliminary data.</text>
</comment>
<dbReference type="SUPFAM" id="SSF55486">
    <property type="entry name" value="Metalloproteases ('zincins'), catalytic domain"/>
    <property type="match status" value="1"/>
</dbReference>
<evidence type="ECO:0000256" key="1">
    <source>
        <dbReference type="ARBA" id="ARBA00022729"/>
    </source>
</evidence>
<dbReference type="EMBL" id="BAABHA010000010">
    <property type="protein sequence ID" value="GAA4385130.1"/>
    <property type="molecule type" value="Genomic_DNA"/>
</dbReference>
<dbReference type="PANTHER" id="PTHR10514:SF27">
    <property type="entry name" value="ANGIOTENSIN-CONVERTING ENZYME"/>
    <property type="match status" value="1"/>
</dbReference>
<evidence type="ECO:0000313" key="4">
    <source>
        <dbReference type="EMBL" id="GAA4385130.1"/>
    </source>
</evidence>
<evidence type="ECO:0000256" key="3">
    <source>
        <dbReference type="ARBA" id="ARBA00023180"/>
    </source>
</evidence>
<proteinExistence type="predicted"/>